<accession>A0A0A9PF15</accession>
<dbReference type="AlphaFoldDB" id="A0A0A9PF15"/>
<evidence type="ECO:0000313" key="1">
    <source>
        <dbReference type="EMBL" id="JAD92049.1"/>
    </source>
</evidence>
<protein>
    <submittedName>
        <fullName evidence="1">Aic1</fullName>
    </submittedName>
</protein>
<dbReference type="EMBL" id="GBRH01205846">
    <property type="protein sequence ID" value="JAD92049.1"/>
    <property type="molecule type" value="Transcribed_RNA"/>
</dbReference>
<proteinExistence type="predicted"/>
<reference evidence="1" key="2">
    <citation type="journal article" date="2015" name="Data Brief">
        <title>Shoot transcriptome of the giant reed, Arundo donax.</title>
        <authorList>
            <person name="Barrero R.A."/>
            <person name="Guerrero F.D."/>
            <person name="Moolhuijzen P."/>
            <person name="Goolsby J.A."/>
            <person name="Tidwell J."/>
            <person name="Bellgard S.E."/>
            <person name="Bellgard M.I."/>
        </authorList>
    </citation>
    <scope>NUCLEOTIDE SEQUENCE</scope>
    <source>
        <tissue evidence="1">Shoot tissue taken approximately 20 cm above the soil surface</tissue>
    </source>
</reference>
<reference evidence="1" key="1">
    <citation type="submission" date="2014-09" db="EMBL/GenBank/DDBJ databases">
        <authorList>
            <person name="Magalhaes I.L.F."/>
            <person name="Oliveira U."/>
            <person name="Santos F.R."/>
            <person name="Vidigal T.H.D.A."/>
            <person name="Brescovit A.D."/>
            <person name="Santos A.J."/>
        </authorList>
    </citation>
    <scope>NUCLEOTIDE SEQUENCE</scope>
    <source>
        <tissue evidence="1">Shoot tissue taken approximately 20 cm above the soil surface</tissue>
    </source>
</reference>
<name>A0A0A9PF15_ARUDO</name>
<organism evidence="1">
    <name type="scientific">Arundo donax</name>
    <name type="common">Giant reed</name>
    <name type="synonym">Donax arundinaceus</name>
    <dbReference type="NCBI Taxonomy" id="35708"/>
    <lineage>
        <taxon>Eukaryota</taxon>
        <taxon>Viridiplantae</taxon>
        <taxon>Streptophyta</taxon>
        <taxon>Embryophyta</taxon>
        <taxon>Tracheophyta</taxon>
        <taxon>Spermatophyta</taxon>
        <taxon>Magnoliopsida</taxon>
        <taxon>Liliopsida</taxon>
        <taxon>Poales</taxon>
        <taxon>Poaceae</taxon>
        <taxon>PACMAD clade</taxon>
        <taxon>Arundinoideae</taxon>
        <taxon>Arundineae</taxon>
        <taxon>Arundo</taxon>
    </lineage>
</organism>
<sequence>MNWWMSMSTTAASRNRVRGSSASALEWVSSASPNAQ</sequence>